<keyword evidence="3" id="KW-0804">Transcription</keyword>
<protein>
    <submittedName>
        <fullName evidence="5">DNA-binding transcriptional regulator YhcF, GntR family</fullName>
    </submittedName>
</protein>
<organism evidence="5 6">
    <name type="scientific">Clostridium cavendishii DSM 21758</name>
    <dbReference type="NCBI Taxonomy" id="1121302"/>
    <lineage>
        <taxon>Bacteria</taxon>
        <taxon>Bacillati</taxon>
        <taxon>Bacillota</taxon>
        <taxon>Clostridia</taxon>
        <taxon>Eubacteriales</taxon>
        <taxon>Clostridiaceae</taxon>
        <taxon>Clostridium</taxon>
    </lineage>
</organism>
<dbReference type="PROSITE" id="PS50949">
    <property type="entry name" value="HTH_GNTR"/>
    <property type="match status" value="1"/>
</dbReference>
<evidence type="ECO:0000259" key="4">
    <source>
        <dbReference type="PROSITE" id="PS50949"/>
    </source>
</evidence>
<dbReference type="STRING" id="1121302.SAMN02745163_00586"/>
<feature type="domain" description="HTH gntR-type" evidence="4">
    <location>
        <begin position="9"/>
        <end position="77"/>
    </location>
</feature>
<sequence length="122" mass="14100">MSVVFNEKLPIYIQIINYIKQRIISKEIALGEKLPSVRDLSNELKVNPNTIQKVYAELERQGITYSKRGMGTFIVEDETLISSLKNELALDSMNDFVISMKSLGFTKEEVKAFFDKKWDDFN</sequence>
<evidence type="ECO:0000256" key="1">
    <source>
        <dbReference type="ARBA" id="ARBA00023015"/>
    </source>
</evidence>
<dbReference type="Proteomes" id="UP000184310">
    <property type="component" value="Unassembled WGS sequence"/>
</dbReference>
<dbReference type="PANTHER" id="PTHR38445">
    <property type="entry name" value="HTH-TYPE TRANSCRIPTIONAL REPRESSOR YTRA"/>
    <property type="match status" value="1"/>
</dbReference>
<gene>
    <name evidence="5" type="ORF">SAMN02745163_00586</name>
</gene>
<reference evidence="5 6" key="1">
    <citation type="submission" date="2016-11" db="EMBL/GenBank/DDBJ databases">
        <authorList>
            <person name="Jaros S."/>
            <person name="Januszkiewicz K."/>
            <person name="Wedrychowicz H."/>
        </authorList>
    </citation>
    <scope>NUCLEOTIDE SEQUENCE [LARGE SCALE GENOMIC DNA]</scope>
    <source>
        <strain evidence="5 6">DSM 21758</strain>
    </source>
</reference>
<dbReference type="PANTHER" id="PTHR38445:SF6">
    <property type="entry name" value="GNTR-FAMILY TRANSCRIPTIONAL REGULATOR"/>
    <property type="match status" value="1"/>
</dbReference>
<evidence type="ECO:0000313" key="6">
    <source>
        <dbReference type="Proteomes" id="UP000184310"/>
    </source>
</evidence>
<evidence type="ECO:0000256" key="3">
    <source>
        <dbReference type="ARBA" id="ARBA00023163"/>
    </source>
</evidence>
<dbReference type="SUPFAM" id="SSF46785">
    <property type="entry name" value="Winged helix' DNA-binding domain"/>
    <property type="match status" value="1"/>
</dbReference>
<name>A0A1M6CXZ7_9CLOT</name>
<dbReference type="EMBL" id="FQZB01000004">
    <property type="protein sequence ID" value="SHI65902.1"/>
    <property type="molecule type" value="Genomic_DNA"/>
</dbReference>
<keyword evidence="2 5" id="KW-0238">DNA-binding</keyword>
<dbReference type="AlphaFoldDB" id="A0A1M6CXZ7"/>
<dbReference type="RefSeq" id="WP_200802829.1">
    <property type="nucleotide sequence ID" value="NZ_FQZB01000004.1"/>
</dbReference>
<dbReference type="Pfam" id="PF00392">
    <property type="entry name" value="GntR"/>
    <property type="match status" value="1"/>
</dbReference>
<evidence type="ECO:0000313" key="5">
    <source>
        <dbReference type="EMBL" id="SHI65902.1"/>
    </source>
</evidence>
<dbReference type="InterPro" id="IPR036388">
    <property type="entry name" value="WH-like_DNA-bd_sf"/>
</dbReference>
<evidence type="ECO:0000256" key="2">
    <source>
        <dbReference type="ARBA" id="ARBA00023125"/>
    </source>
</evidence>
<dbReference type="SMART" id="SM00345">
    <property type="entry name" value="HTH_GNTR"/>
    <property type="match status" value="1"/>
</dbReference>
<dbReference type="GO" id="GO:0003677">
    <property type="term" value="F:DNA binding"/>
    <property type="evidence" value="ECO:0007669"/>
    <property type="project" value="UniProtKB-KW"/>
</dbReference>
<keyword evidence="6" id="KW-1185">Reference proteome</keyword>
<accession>A0A1M6CXZ7</accession>
<proteinExistence type="predicted"/>
<dbReference type="InterPro" id="IPR036390">
    <property type="entry name" value="WH_DNA-bd_sf"/>
</dbReference>
<dbReference type="InterPro" id="IPR000524">
    <property type="entry name" value="Tscrpt_reg_HTH_GntR"/>
</dbReference>
<dbReference type="GO" id="GO:0003700">
    <property type="term" value="F:DNA-binding transcription factor activity"/>
    <property type="evidence" value="ECO:0007669"/>
    <property type="project" value="InterPro"/>
</dbReference>
<keyword evidence="1" id="KW-0805">Transcription regulation</keyword>
<dbReference type="Gene3D" id="1.10.10.10">
    <property type="entry name" value="Winged helix-like DNA-binding domain superfamily/Winged helix DNA-binding domain"/>
    <property type="match status" value="1"/>
</dbReference>
<dbReference type="CDD" id="cd07377">
    <property type="entry name" value="WHTH_GntR"/>
    <property type="match status" value="1"/>
</dbReference>